<dbReference type="InterPro" id="IPR008313">
    <property type="entry name" value="GH125"/>
</dbReference>
<organism evidence="3 4">
    <name type="scientific">Ophiocordyceps sinensis</name>
    <dbReference type="NCBI Taxonomy" id="72228"/>
    <lineage>
        <taxon>Eukaryota</taxon>
        <taxon>Fungi</taxon>
        <taxon>Dikarya</taxon>
        <taxon>Ascomycota</taxon>
        <taxon>Pezizomycotina</taxon>
        <taxon>Sordariomycetes</taxon>
        <taxon>Hypocreomycetidae</taxon>
        <taxon>Hypocreales</taxon>
        <taxon>Ophiocordycipitaceae</taxon>
        <taxon>Ophiocordyceps</taxon>
    </lineage>
</organism>
<comment type="caution">
    <text evidence="3">The sequence shown here is derived from an EMBL/GenBank/DDBJ whole genome shotgun (WGS) entry which is preliminary data.</text>
</comment>
<dbReference type="Pfam" id="PF00155">
    <property type="entry name" value="Aminotran_1_2"/>
    <property type="match status" value="1"/>
</dbReference>
<gene>
    <name evidence="3" type="ORF">G6O67_005678</name>
</gene>
<dbReference type="AlphaFoldDB" id="A0A8H4LWW7"/>
<dbReference type="Gene3D" id="1.50.10.10">
    <property type="match status" value="1"/>
</dbReference>
<keyword evidence="1" id="KW-0732">Signal</keyword>
<dbReference type="Gene3D" id="3.40.640.10">
    <property type="entry name" value="Type I PLP-dependent aspartate aminotransferase-like (Major domain)"/>
    <property type="match status" value="1"/>
</dbReference>
<keyword evidence="4" id="KW-1185">Reference proteome</keyword>
<dbReference type="SUPFAM" id="SSF48208">
    <property type="entry name" value="Six-hairpin glycosidases"/>
    <property type="match status" value="1"/>
</dbReference>
<accession>A0A8H4LWW7</accession>
<dbReference type="PANTHER" id="PTHR31047">
    <property type="entry name" value="MEIOTICALLY UP-REGULATED GENE 157 PROTEIN"/>
    <property type="match status" value="1"/>
</dbReference>
<dbReference type="SMART" id="SM01149">
    <property type="entry name" value="DUF1237"/>
    <property type="match status" value="1"/>
</dbReference>
<dbReference type="EMBL" id="JAAVMX010000006">
    <property type="protein sequence ID" value="KAF4506998.1"/>
    <property type="molecule type" value="Genomic_DNA"/>
</dbReference>
<dbReference type="OrthoDB" id="7771656at2759"/>
<feature type="chain" id="PRO_5034873583" description="Aminotransferase class I/classII large domain-containing protein" evidence="1">
    <location>
        <begin position="21"/>
        <end position="987"/>
    </location>
</feature>
<dbReference type="InterPro" id="IPR015424">
    <property type="entry name" value="PyrdxlP-dep_Trfase"/>
</dbReference>
<dbReference type="InterPro" id="IPR008928">
    <property type="entry name" value="6-hairpin_glycosidase_sf"/>
</dbReference>
<dbReference type="InterPro" id="IPR015422">
    <property type="entry name" value="PyrdxlP-dep_Trfase_small"/>
</dbReference>
<proteinExistence type="predicted"/>
<dbReference type="CDD" id="cd00609">
    <property type="entry name" value="AAT_like"/>
    <property type="match status" value="1"/>
</dbReference>
<reference evidence="3 4" key="1">
    <citation type="journal article" date="2020" name="Genome Biol. Evol.">
        <title>A new high-quality draft genome assembly of the Chinese cordyceps Ophiocordyceps sinensis.</title>
        <authorList>
            <person name="Shu R."/>
            <person name="Zhang J."/>
            <person name="Meng Q."/>
            <person name="Zhang H."/>
            <person name="Zhou G."/>
            <person name="Li M."/>
            <person name="Wu P."/>
            <person name="Zhao Y."/>
            <person name="Chen C."/>
            <person name="Qin Q."/>
        </authorList>
    </citation>
    <scope>NUCLEOTIDE SEQUENCE [LARGE SCALE GENOMIC DNA]</scope>
    <source>
        <strain evidence="3 4">IOZ07</strain>
    </source>
</reference>
<evidence type="ECO:0000256" key="1">
    <source>
        <dbReference type="SAM" id="SignalP"/>
    </source>
</evidence>
<feature type="domain" description="Aminotransferase class I/classII large" evidence="2">
    <location>
        <begin position="562"/>
        <end position="941"/>
    </location>
</feature>
<dbReference type="GO" id="GO:0030170">
    <property type="term" value="F:pyridoxal phosphate binding"/>
    <property type="evidence" value="ECO:0007669"/>
    <property type="project" value="InterPro"/>
</dbReference>
<dbReference type="SUPFAM" id="SSF53383">
    <property type="entry name" value="PLP-dependent transferases"/>
    <property type="match status" value="1"/>
</dbReference>
<dbReference type="InterPro" id="IPR015421">
    <property type="entry name" value="PyrdxlP-dep_Trfase_major"/>
</dbReference>
<dbReference type="Pfam" id="PF06824">
    <property type="entry name" value="Glyco_hydro_125"/>
    <property type="match status" value="1"/>
</dbReference>
<sequence>MLSVLALSLLGFSSRGPIAAASQHQDQARLNNYAEACPDYASYAAYPHRPLSSGSLALPFQRPESRCRTFHSEEIERVIQEVTSRMADPDLARLFENAFPSTTDTTVKFHTKGKDTGHVRFGGFRSAQDDGAWEGPQSFIITGDIVAEWLRDSTNQLRPYQALANKDPAIFDLILGAINTQSEYVIESPYCNAFQPPPISDLSTSTNGQDDVVHPAYEPNAVFECKYELDSLAHFLALANDFYEHTSSTKFANSRWYLAIETLLEVLKQQSQPTFDQETGRYQRNEYTFQRTTNAGTETLNLLGVGNPLNNGTGLVRSAFRPSDDATILGFFIPANAMMSAELARTHTILEAAGKASLADTVRKWSERLRAGVLEHGVVKHKKYGDVFAYEVDGYGSSILMDDANYPSLLALPVMGFCDVNDAVYQNTRKMLLSKTGNPYYLAGSEFKGIGGPHIGLRNAWPMSLLIQAQTSEDDEEIEECLDLVLKSSRLGLVHESVDVNHVRQYTRSWFAWANGVFATTILDLAKRKPHLIFEKGTAPYEAVLPVGLLSAACQRALANPAESTPILQYGPDAGHEPLREGLARWLARHYGVEPDPERICITGGASQSLACILQSFTDPVYTRAVWVVEPCYHLACGIFEDAGFAGRLRASPGDDEGVDVEALQGMMRELDQSADGCPQPRPLKTPGPARKLYRHVIYCVPTCSNPTGVSMSLRRREALVRLARAHDALVVCDDVYDFLQWPLHGDTQPERSPEMRLPRLCDLDLRMGRAETDPMGFGHAISNGSFSKIAGPGMRTGWVEASPAFVTGLSKTASTLSGGAPSQFCAGVLGYLVEDGRLEKHIEDVVRPTLQRRHGIMMDAIHQYITPLGIHVRESSVTGKDVYGGYFIWLTSGQGQLPSSRLVADAALDEANLVVGPGHIFEVRGDERRAKHDGGIRLCFSWEAEDALVEGVRRLGHLLKRMRDNKSYYEERAAGSRQGFNLDASK</sequence>
<dbReference type="GO" id="GO:0005975">
    <property type="term" value="P:carbohydrate metabolic process"/>
    <property type="evidence" value="ECO:0007669"/>
    <property type="project" value="InterPro"/>
</dbReference>
<dbReference type="InterPro" id="IPR004839">
    <property type="entry name" value="Aminotransferase_I/II_large"/>
</dbReference>
<dbReference type="InterPro" id="IPR012341">
    <property type="entry name" value="6hp_glycosidase-like_sf"/>
</dbReference>
<dbReference type="Proteomes" id="UP000557566">
    <property type="component" value="Unassembled WGS sequence"/>
</dbReference>
<feature type="signal peptide" evidence="1">
    <location>
        <begin position="1"/>
        <end position="20"/>
    </location>
</feature>
<dbReference type="PANTHER" id="PTHR31047:SF0">
    <property type="entry name" value="MEIOTICALLY UP-REGULATED GENE 157 PROTEIN"/>
    <property type="match status" value="1"/>
</dbReference>
<evidence type="ECO:0000313" key="3">
    <source>
        <dbReference type="EMBL" id="KAF4506998.1"/>
    </source>
</evidence>
<protein>
    <recommendedName>
        <fullName evidence="2">Aminotransferase class I/classII large domain-containing protein</fullName>
    </recommendedName>
</protein>
<name>A0A8H4LWW7_9HYPO</name>
<evidence type="ECO:0000259" key="2">
    <source>
        <dbReference type="Pfam" id="PF00155"/>
    </source>
</evidence>
<dbReference type="Gene3D" id="3.90.1150.10">
    <property type="entry name" value="Aspartate Aminotransferase, domain 1"/>
    <property type="match status" value="1"/>
</dbReference>
<dbReference type="GO" id="GO:0003824">
    <property type="term" value="F:catalytic activity"/>
    <property type="evidence" value="ECO:0007669"/>
    <property type="project" value="UniProtKB-ARBA"/>
</dbReference>
<evidence type="ECO:0000313" key="4">
    <source>
        <dbReference type="Proteomes" id="UP000557566"/>
    </source>
</evidence>